<dbReference type="InterPro" id="IPR001048">
    <property type="entry name" value="Asp/Glu/Uridylate_kinase"/>
</dbReference>
<proteinExistence type="predicted"/>
<comment type="caution">
    <text evidence="2">The sequence shown here is derived from an EMBL/GenBank/DDBJ whole genome shotgun (WGS) entry which is preliminary data.</text>
</comment>
<dbReference type="Pfam" id="PF00696">
    <property type="entry name" value="AA_kinase"/>
    <property type="match status" value="1"/>
</dbReference>
<feature type="non-terminal residue" evidence="2">
    <location>
        <position position="1"/>
    </location>
</feature>
<feature type="domain" description="Aspartate/glutamate/uridylate kinase" evidence="1">
    <location>
        <begin position="14"/>
        <end position="66"/>
    </location>
</feature>
<organism evidence="2">
    <name type="scientific">mine drainage metagenome</name>
    <dbReference type="NCBI Taxonomy" id="410659"/>
    <lineage>
        <taxon>unclassified sequences</taxon>
        <taxon>metagenomes</taxon>
        <taxon>ecological metagenomes</taxon>
    </lineage>
</organism>
<reference evidence="2" key="1">
    <citation type="submission" date="2013-08" db="EMBL/GenBank/DDBJ databases">
        <authorList>
            <person name="Mendez C."/>
            <person name="Richter M."/>
            <person name="Ferrer M."/>
            <person name="Sanchez J."/>
        </authorList>
    </citation>
    <scope>NUCLEOTIDE SEQUENCE</scope>
</reference>
<evidence type="ECO:0000313" key="2">
    <source>
        <dbReference type="EMBL" id="EQD28239.1"/>
    </source>
</evidence>
<sequence>RLVASLDTAPDAAVSAALARHGNVLITQGFIARDEAGDTVLLGRGGSDTSAAHFGALLRAARVEIVDRCRR</sequence>
<feature type="non-terminal residue" evidence="2">
    <location>
        <position position="71"/>
    </location>
</feature>
<dbReference type="InterPro" id="IPR036393">
    <property type="entry name" value="AceGlu_kinase-like_sf"/>
</dbReference>
<gene>
    <name evidence="2" type="ORF">B1B_18942</name>
</gene>
<name>T0ZHL1_9ZZZZ</name>
<dbReference type="GO" id="GO:0016301">
    <property type="term" value="F:kinase activity"/>
    <property type="evidence" value="ECO:0007669"/>
    <property type="project" value="UniProtKB-KW"/>
</dbReference>
<accession>T0ZHL1</accession>
<dbReference type="Gene3D" id="3.40.1160.10">
    <property type="entry name" value="Acetylglutamate kinase-like"/>
    <property type="match status" value="1"/>
</dbReference>
<evidence type="ECO:0000259" key="1">
    <source>
        <dbReference type="Pfam" id="PF00696"/>
    </source>
</evidence>
<reference evidence="2" key="2">
    <citation type="journal article" date="2014" name="ISME J.">
        <title>Microbial stratification in low pH oxic and suboxic macroscopic growths along an acid mine drainage.</title>
        <authorList>
            <person name="Mendez-Garcia C."/>
            <person name="Mesa V."/>
            <person name="Sprenger R.R."/>
            <person name="Richter M."/>
            <person name="Diez M.S."/>
            <person name="Solano J."/>
            <person name="Bargiela R."/>
            <person name="Golyshina O.V."/>
            <person name="Manteca A."/>
            <person name="Ramos J.L."/>
            <person name="Gallego J.R."/>
            <person name="Llorente I."/>
            <person name="Martins Dos Santos V.A."/>
            <person name="Jensen O.N."/>
            <person name="Pelaez A.I."/>
            <person name="Sanchez J."/>
            <person name="Ferrer M."/>
        </authorList>
    </citation>
    <scope>NUCLEOTIDE SEQUENCE</scope>
</reference>
<dbReference type="AlphaFoldDB" id="T0ZHL1"/>
<dbReference type="SUPFAM" id="SSF53633">
    <property type="entry name" value="Carbamate kinase-like"/>
    <property type="match status" value="1"/>
</dbReference>
<protein>
    <submittedName>
        <fullName evidence="2">Aspartate/glutamate/uridylate kinase domain protein</fullName>
    </submittedName>
</protein>
<dbReference type="EMBL" id="AUZY01012710">
    <property type="protein sequence ID" value="EQD28239.1"/>
    <property type="molecule type" value="Genomic_DNA"/>
</dbReference>
<keyword evidence="2" id="KW-0808">Transferase</keyword>
<keyword evidence="2" id="KW-0418">Kinase</keyword>